<dbReference type="STRING" id="1579316.RC74_12120"/>
<proteinExistence type="predicted"/>
<evidence type="ECO:0000313" key="2">
    <source>
        <dbReference type="EMBL" id="AML51912.1"/>
    </source>
</evidence>
<accession>A0A126V0Q9</accession>
<dbReference type="Proteomes" id="UP000070371">
    <property type="component" value="Chromosome"/>
</dbReference>
<name>A0A126V0Q9_9RHOB</name>
<dbReference type="EMBL" id="CP014327">
    <property type="protein sequence ID" value="AML51912.1"/>
    <property type="molecule type" value="Genomic_DNA"/>
</dbReference>
<dbReference type="AlphaFoldDB" id="A0A126V0Q9"/>
<feature type="region of interest" description="Disordered" evidence="1">
    <location>
        <begin position="255"/>
        <end position="295"/>
    </location>
</feature>
<feature type="compositionally biased region" description="Basic and acidic residues" evidence="1">
    <location>
        <begin position="261"/>
        <end position="285"/>
    </location>
</feature>
<protein>
    <submittedName>
        <fullName evidence="2">Uncharacterized protein</fullName>
    </submittedName>
</protein>
<evidence type="ECO:0000313" key="3">
    <source>
        <dbReference type="Proteomes" id="UP000070371"/>
    </source>
</evidence>
<organism evidence="2 3">
    <name type="scientific">Falsihalocynthiibacter arcticus</name>
    <dbReference type="NCBI Taxonomy" id="1579316"/>
    <lineage>
        <taxon>Bacteria</taxon>
        <taxon>Pseudomonadati</taxon>
        <taxon>Pseudomonadota</taxon>
        <taxon>Alphaproteobacteria</taxon>
        <taxon>Rhodobacterales</taxon>
        <taxon>Roseobacteraceae</taxon>
        <taxon>Falsihalocynthiibacter</taxon>
    </lineage>
</organism>
<keyword evidence="3" id="KW-1185">Reference proteome</keyword>
<sequence>MEATNRNRKLLLSDAWKHYWSEFLPGGVDWCADLENAMRRCLYFPGDVGGFSSDEHLENPSPSWGDNLDVNFQANSVGMKFLDEDFGRIQLFTDQLIPVLSNWANTNPLDRVARLGEWTDQDRTECRDFFIAVVRKCGNGIQSRLLHVLKETEIPKFEIYCRQHDAAFSEVRKLPISGISAFSGINIEQNELTGRLRNPAFSQVHLKKRKLSKAKAGPHGSFHEQDANLIEDMKTLIDDRKAQNVRQSAEVVLIKAPRRKGANDESVLRRLQKGFKDKYPNDTNRRGQKGRNSSG</sequence>
<dbReference type="KEGG" id="hat:RC74_12120"/>
<evidence type="ECO:0000256" key="1">
    <source>
        <dbReference type="SAM" id="MobiDB-lite"/>
    </source>
</evidence>
<reference evidence="2 3" key="1">
    <citation type="submission" date="2016-02" db="EMBL/GenBank/DDBJ databases">
        <title>Complete genome sequence of Halocynthiibacter arcticus PAMC 20958t from arctic marine sediment.</title>
        <authorList>
            <person name="Lee Y.M."/>
            <person name="Baek K."/>
            <person name="Lee H.K."/>
            <person name="Shin S.C."/>
        </authorList>
    </citation>
    <scope>NUCLEOTIDE SEQUENCE [LARGE SCALE GENOMIC DNA]</scope>
    <source>
        <strain evidence="2">PAMC 20958</strain>
    </source>
</reference>
<dbReference type="RefSeq" id="WP_062628242.1">
    <property type="nucleotide sequence ID" value="NZ_CP014327.1"/>
</dbReference>
<gene>
    <name evidence="2" type="ORF">RC74_12120</name>
</gene>